<evidence type="ECO:0000313" key="2">
    <source>
        <dbReference type="EMBL" id="KAG6976460.1"/>
    </source>
</evidence>
<evidence type="ECO:0000313" key="3">
    <source>
        <dbReference type="Proteomes" id="UP000709295"/>
    </source>
</evidence>
<feature type="compositionally biased region" description="Basic and acidic residues" evidence="1">
    <location>
        <begin position="329"/>
        <end position="346"/>
    </location>
</feature>
<keyword evidence="3" id="KW-1185">Reference proteome</keyword>
<dbReference type="Proteomes" id="UP000709295">
    <property type="component" value="Unassembled WGS sequence"/>
</dbReference>
<feature type="compositionally biased region" description="Polar residues" evidence="1">
    <location>
        <begin position="79"/>
        <end position="97"/>
    </location>
</feature>
<dbReference type="AlphaFoldDB" id="A0A8J5M9K6"/>
<proteinExistence type="predicted"/>
<dbReference type="EMBL" id="JAENGY010000030">
    <property type="protein sequence ID" value="KAG6976460.1"/>
    <property type="molecule type" value="Genomic_DNA"/>
</dbReference>
<feature type="region of interest" description="Disordered" evidence="1">
    <location>
        <begin position="318"/>
        <end position="360"/>
    </location>
</feature>
<feature type="region of interest" description="Disordered" evidence="1">
    <location>
        <begin position="78"/>
        <end position="111"/>
    </location>
</feature>
<reference evidence="2" key="1">
    <citation type="submission" date="2021-01" db="EMBL/GenBank/DDBJ databases">
        <title>Phytophthora aleatoria, a newly-described species from Pinus radiata is distinct from Phytophthora cactorum isolates based on comparative genomics.</title>
        <authorList>
            <person name="Mcdougal R."/>
            <person name="Panda P."/>
            <person name="Williams N."/>
            <person name="Studholme D.J."/>
        </authorList>
    </citation>
    <scope>NUCLEOTIDE SEQUENCE</scope>
    <source>
        <strain evidence="2">NZFS 4037</strain>
    </source>
</reference>
<feature type="region of interest" description="Disordered" evidence="1">
    <location>
        <begin position="470"/>
        <end position="505"/>
    </location>
</feature>
<feature type="region of interest" description="Disordered" evidence="1">
    <location>
        <begin position="400"/>
        <end position="441"/>
    </location>
</feature>
<feature type="compositionally biased region" description="Polar residues" evidence="1">
    <location>
        <begin position="347"/>
        <end position="358"/>
    </location>
</feature>
<feature type="compositionally biased region" description="Basic and acidic residues" evidence="1">
    <location>
        <begin position="403"/>
        <end position="414"/>
    </location>
</feature>
<gene>
    <name evidence="2" type="ORF">JG688_00001325</name>
</gene>
<name>A0A8J5M9K6_9STRA</name>
<protein>
    <submittedName>
        <fullName evidence="2">Uncharacterized protein</fullName>
    </submittedName>
</protein>
<sequence>METEDTHLQEEDEMEEEVPVNAKTAPADALSPEADALVRPRKFKAWPKDFDVNAYRALKRGKERKAYLMSFGTKHGLQLPQSTTTSTVHHPRLSTNAKKPGRKKRKEQKNLVPQNLAWPKGMNQKEFLAKKPGKERMTYLASRSYELILAADAPAPRHRNASMPPDDLVEFLVYMASIKSANIGELIGTFEDSAAVAASIVIEEYMAQLIEDATIQQRALCPPTEASVQAFTRELLVGFNWQLFEQQHPFSPSDPKDRFLSLTEKEATIKDTLAALILREFVSTQPKSFDVYTDGGDVSRWIRSAVVIPTFVLTGDTGSQSSTGMACITEDHSSGTSTRQHEKDQNDTTPQIRLSVKTNPVHGNPEYKLLFAATLEDRHHIEASVGGLDSKIKAKMTISRLSKAVERQERRSKGTLEGPPKAPGPPPTPRPLPPQDPNDPYASMFEHLWEHFNAYTLKKWEMSMDKYLSATMPGWRPPEEQVAAMKRESTASPQRKQKKQKVVSQ</sequence>
<feature type="compositionally biased region" description="Pro residues" evidence="1">
    <location>
        <begin position="420"/>
        <end position="437"/>
    </location>
</feature>
<feature type="compositionally biased region" description="Basic residues" evidence="1">
    <location>
        <begin position="495"/>
        <end position="505"/>
    </location>
</feature>
<comment type="caution">
    <text evidence="2">The sequence shown here is derived from an EMBL/GenBank/DDBJ whole genome shotgun (WGS) entry which is preliminary data.</text>
</comment>
<evidence type="ECO:0000256" key="1">
    <source>
        <dbReference type="SAM" id="MobiDB-lite"/>
    </source>
</evidence>
<feature type="region of interest" description="Disordered" evidence="1">
    <location>
        <begin position="1"/>
        <end position="35"/>
    </location>
</feature>
<organism evidence="2 3">
    <name type="scientific">Phytophthora aleatoria</name>
    <dbReference type="NCBI Taxonomy" id="2496075"/>
    <lineage>
        <taxon>Eukaryota</taxon>
        <taxon>Sar</taxon>
        <taxon>Stramenopiles</taxon>
        <taxon>Oomycota</taxon>
        <taxon>Peronosporomycetes</taxon>
        <taxon>Peronosporales</taxon>
        <taxon>Peronosporaceae</taxon>
        <taxon>Phytophthora</taxon>
    </lineage>
</organism>
<accession>A0A8J5M9K6</accession>